<evidence type="ECO:0000313" key="2">
    <source>
        <dbReference type="Proteomes" id="UP000221438"/>
    </source>
</evidence>
<proteinExistence type="predicted"/>
<reference evidence="1 2" key="1">
    <citation type="submission" date="2017-09" db="EMBL/GenBank/DDBJ databases">
        <title>Large-scale bioinformatics analysis of Bacillus genomes uncovers conserved roles of natural products in bacterial physiology.</title>
        <authorList>
            <consortium name="Agbiome Team Llc"/>
            <person name="Bleich R.M."/>
            <person name="Grubbs K.J."/>
            <person name="Santa Maria K.C."/>
            <person name="Allen S.E."/>
            <person name="Farag S."/>
            <person name="Shank E.A."/>
            <person name="Bowers A."/>
        </authorList>
    </citation>
    <scope>NUCLEOTIDE SEQUENCE [LARGE SCALE GENOMIC DNA]</scope>
    <source>
        <strain evidence="1 2">AFS046104</strain>
    </source>
</reference>
<organism evidence="1 2">
    <name type="scientific">Bacillus cereus</name>
    <dbReference type="NCBI Taxonomy" id="1396"/>
    <lineage>
        <taxon>Bacteria</taxon>
        <taxon>Bacillati</taxon>
        <taxon>Bacillota</taxon>
        <taxon>Bacilli</taxon>
        <taxon>Bacillales</taxon>
        <taxon>Bacillaceae</taxon>
        <taxon>Bacillus</taxon>
        <taxon>Bacillus cereus group</taxon>
    </lineage>
</organism>
<gene>
    <name evidence="1" type="ORF">COA08_22830</name>
</gene>
<dbReference type="EMBL" id="NUJQ01000036">
    <property type="protein sequence ID" value="PGQ06385.1"/>
    <property type="molecule type" value="Genomic_DNA"/>
</dbReference>
<protein>
    <submittedName>
        <fullName evidence="1">Uncharacterized protein</fullName>
    </submittedName>
</protein>
<accession>A0A2C0EIW0</accession>
<sequence length="68" mass="7797">MLLNVMYLLLFFAFFIRGVPPHIHQAKILKYPLNGNSIFFIVQKFNFIVLGKNVFLKLIAMGTAPLTL</sequence>
<dbReference type="AlphaFoldDB" id="A0A2C0EIW0"/>
<comment type="caution">
    <text evidence="1">The sequence shown here is derived from an EMBL/GenBank/DDBJ whole genome shotgun (WGS) entry which is preliminary data.</text>
</comment>
<evidence type="ECO:0000313" key="1">
    <source>
        <dbReference type="EMBL" id="PGQ06385.1"/>
    </source>
</evidence>
<dbReference type="Proteomes" id="UP000221438">
    <property type="component" value="Unassembled WGS sequence"/>
</dbReference>
<name>A0A2C0EIW0_BACCE</name>